<feature type="transmembrane region" description="Helical" evidence="1">
    <location>
        <begin position="90"/>
        <end position="113"/>
    </location>
</feature>
<dbReference type="GO" id="GO:0005802">
    <property type="term" value="C:trans-Golgi network"/>
    <property type="evidence" value="ECO:0007669"/>
    <property type="project" value="TreeGrafter"/>
</dbReference>
<proteinExistence type="predicted"/>
<dbReference type="GO" id="GO:0045332">
    <property type="term" value="P:phospholipid translocation"/>
    <property type="evidence" value="ECO:0007669"/>
    <property type="project" value="TreeGrafter"/>
</dbReference>
<comment type="caution">
    <text evidence="2">The sequence shown here is derived from an EMBL/GenBank/DDBJ whole genome shotgun (WGS) entry which is preliminary data.</text>
</comment>
<sequence>VLRGSSICNTKWCCGFAVYVGEDTKLAMNKASNVRVKRSRVELQIDRYLGFVLGLILTLSLGLMIAFAQTSDMRSEFELFVGLHSDEVSWAHQIMTFLLLFNNMVPISLYVTVDLVRLIQAYLIQIDSQSGSSLIKYAGV</sequence>
<evidence type="ECO:0000256" key="1">
    <source>
        <dbReference type="SAM" id="Phobius"/>
    </source>
</evidence>
<dbReference type="GO" id="GO:0140326">
    <property type="term" value="F:ATPase-coupled intramembrane lipid transporter activity"/>
    <property type="evidence" value="ECO:0007669"/>
    <property type="project" value="TreeGrafter"/>
</dbReference>
<dbReference type="InterPro" id="IPR023298">
    <property type="entry name" value="ATPase_P-typ_TM_dom_sf"/>
</dbReference>
<evidence type="ECO:0000313" key="3">
    <source>
        <dbReference type="Proteomes" id="UP000574390"/>
    </source>
</evidence>
<feature type="non-terminal residue" evidence="2">
    <location>
        <position position="140"/>
    </location>
</feature>
<dbReference type="SUPFAM" id="SSF81665">
    <property type="entry name" value="Calcium ATPase, transmembrane domain M"/>
    <property type="match status" value="1"/>
</dbReference>
<dbReference type="AlphaFoldDB" id="A0A7J6T631"/>
<dbReference type="PANTHER" id="PTHR24092:SF150">
    <property type="entry name" value="PHOSPHOLIPID-TRANSPORTING ATPASE"/>
    <property type="match status" value="1"/>
</dbReference>
<keyword evidence="1" id="KW-0472">Membrane</keyword>
<gene>
    <name evidence="2" type="ORF">FOZ62_010261</name>
</gene>
<organism evidence="2 3">
    <name type="scientific">Perkinsus olseni</name>
    <name type="common">Perkinsus atlanticus</name>
    <dbReference type="NCBI Taxonomy" id="32597"/>
    <lineage>
        <taxon>Eukaryota</taxon>
        <taxon>Sar</taxon>
        <taxon>Alveolata</taxon>
        <taxon>Perkinsozoa</taxon>
        <taxon>Perkinsea</taxon>
        <taxon>Perkinsida</taxon>
        <taxon>Perkinsidae</taxon>
        <taxon>Perkinsus</taxon>
    </lineage>
</organism>
<evidence type="ECO:0000313" key="2">
    <source>
        <dbReference type="EMBL" id="KAF4739860.1"/>
    </source>
</evidence>
<feature type="non-terminal residue" evidence="2">
    <location>
        <position position="1"/>
    </location>
</feature>
<dbReference type="EMBL" id="JABANM010010127">
    <property type="protein sequence ID" value="KAF4739860.1"/>
    <property type="molecule type" value="Genomic_DNA"/>
</dbReference>
<dbReference type="PANTHER" id="PTHR24092">
    <property type="entry name" value="PROBABLE PHOSPHOLIPID-TRANSPORTING ATPASE"/>
    <property type="match status" value="1"/>
</dbReference>
<name>A0A7J6T631_PEROL</name>
<keyword evidence="1" id="KW-0812">Transmembrane</keyword>
<protein>
    <submittedName>
        <fullName evidence="2">Uncharacterized protein</fullName>
    </submittedName>
</protein>
<accession>A0A7J6T631</accession>
<dbReference type="GO" id="GO:0005886">
    <property type="term" value="C:plasma membrane"/>
    <property type="evidence" value="ECO:0007669"/>
    <property type="project" value="TreeGrafter"/>
</dbReference>
<reference evidence="2 3" key="1">
    <citation type="submission" date="2020-04" db="EMBL/GenBank/DDBJ databases">
        <title>Perkinsus olseni comparative genomics.</title>
        <authorList>
            <person name="Bogema D.R."/>
        </authorList>
    </citation>
    <scope>NUCLEOTIDE SEQUENCE [LARGE SCALE GENOMIC DNA]</scope>
    <source>
        <strain evidence="2">ATCC PRA-205</strain>
    </source>
</reference>
<keyword evidence="1" id="KW-1133">Transmembrane helix</keyword>
<feature type="transmembrane region" description="Helical" evidence="1">
    <location>
        <begin position="48"/>
        <end position="70"/>
    </location>
</feature>
<dbReference type="Proteomes" id="UP000574390">
    <property type="component" value="Unassembled WGS sequence"/>
</dbReference>